<protein>
    <submittedName>
        <fullName evidence="1">Uncharacterized protein</fullName>
    </submittedName>
</protein>
<dbReference type="Proteomes" id="UP000219621">
    <property type="component" value="Unassembled WGS sequence"/>
</dbReference>
<name>A0A286GZA9_9PROT</name>
<evidence type="ECO:0000313" key="2">
    <source>
        <dbReference type="Proteomes" id="UP000219621"/>
    </source>
</evidence>
<dbReference type="RefSeq" id="WP_097281193.1">
    <property type="nucleotide sequence ID" value="NZ_OCNJ01000012.1"/>
</dbReference>
<proteinExistence type="predicted"/>
<dbReference type="AlphaFoldDB" id="A0A286GZA9"/>
<organism evidence="1 2">
    <name type="scientific">Caenispirillum bisanense</name>
    <dbReference type="NCBI Taxonomy" id="414052"/>
    <lineage>
        <taxon>Bacteria</taxon>
        <taxon>Pseudomonadati</taxon>
        <taxon>Pseudomonadota</taxon>
        <taxon>Alphaproteobacteria</taxon>
        <taxon>Rhodospirillales</taxon>
        <taxon>Novispirillaceae</taxon>
        <taxon>Caenispirillum</taxon>
    </lineage>
</organism>
<reference evidence="2" key="1">
    <citation type="submission" date="2017-09" db="EMBL/GenBank/DDBJ databases">
        <authorList>
            <person name="Varghese N."/>
            <person name="Submissions S."/>
        </authorList>
    </citation>
    <scope>NUCLEOTIDE SEQUENCE [LARGE SCALE GENOMIC DNA]</scope>
    <source>
        <strain evidence="2">USBA 140</strain>
    </source>
</reference>
<sequence length="231" mass="25104">MAEADAIDQKTAAKRIKSATREIAFAFAVDKRVMAADKTLPGERLAQMLKDELGRARIVSGDVVTAGKVVTFDVEKGSLSGVEKALDTWLRRNLGGYEASMAGSGAAKDANEDGEPDNRIFQQMFIRRCLKMAREKPGNFAFGVGGPEGDLLGVHPRKTGKQIGALIKRETGAMRIAFGTVSVDGRLVKFTCAKTPMPGLKKRIVRMFKGWKLMVPVQVFGPEGEQTDDDE</sequence>
<gene>
    <name evidence="1" type="ORF">SAMN05421508_11277</name>
</gene>
<accession>A0A286GZA9</accession>
<keyword evidence="2" id="KW-1185">Reference proteome</keyword>
<evidence type="ECO:0000313" key="1">
    <source>
        <dbReference type="EMBL" id="SOE00404.1"/>
    </source>
</evidence>
<dbReference type="EMBL" id="OCNJ01000012">
    <property type="protein sequence ID" value="SOE00404.1"/>
    <property type="molecule type" value="Genomic_DNA"/>
</dbReference>